<evidence type="ECO:0000313" key="6">
    <source>
        <dbReference type="EMBL" id="MDF4023701.1"/>
    </source>
</evidence>
<dbReference type="Pfam" id="PF00196">
    <property type="entry name" value="GerE"/>
    <property type="match status" value="1"/>
</dbReference>
<evidence type="ECO:0000256" key="2">
    <source>
        <dbReference type="ARBA" id="ARBA00023125"/>
    </source>
</evidence>
<dbReference type="InterPro" id="IPR058245">
    <property type="entry name" value="NreC/VraR/RcsB-like_REC"/>
</dbReference>
<dbReference type="SUPFAM" id="SSF52172">
    <property type="entry name" value="CheY-like"/>
    <property type="match status" value="1"/>
</dbReference>
<sequence length="229" mass="24622">MRILIADDHRLIIEGVKLKLRELGDDVEFVEAESVAQLNQRLAESPPPDIALIDMAMPGAEGTEHIRHAVMRLREASDDRGLARARPVVVLSGTEDSSAIRHVLDLGVQGYIPKSSPPDVILNAVRLVVGGGVYVPPEAMKPAGSAMPSSPFPLPASDGLSTKERLASVLTDRQIDVLKLLAKGRPNKLIARDLGISEGTVKIHLAAIFRALHVRNRLEALVAAQNLGD</sequence>
<dbReference type="InterPro" id="IPR000792">
    <property type="entry name" value="Tscrpt_reg_LuxR_C"/>
</dbReference>
<evidence type="ECO:0000259" key="4">
    <source>
        <dbReference type="PROSITE" id="PS50043"/>
    </source>
</evidence>
<dbReference type="InterPro" id="IPR001789">
    <property type="entry name" value="Sig_transdc_resp-reg_receiver"/>
</dbReference>
<feature type="domain" description="HTH luxR-type" evidence="4">
    <location>
        <begin position="163"/>
        <end position="228"/>
    </location>
</feature>
<name>A0ABT6B6H8_9GAMM</name>
<dbReference type="Gene3D" id="3.40.50.2300">
    <property type="match status" value="1"/>
</dbReference>
<dbReference type="PROSITE" id="PS50110">
    <property type="entry name" value="RESPONSE_REGULATORY"/>
    <property type="match status" value="1"/>
</dbReference>
<dbReference type="CDD" id="cd06170">
    <property type="entry name" value="LuxR_C_like"/>
    <property type="match status" value="1"/>
</dbReference>
<dbReference type="SUPFAM" id="SSF46894">
    <property type="entry name" value="C-terminal effector domain of the bipartite response regulators"/>
    <property type="match status" value="1"/>
</dbReference>
<dbReference type="CDD" id="cd17535">
    <property type="entry name" value="REC_NarL-like"/>
    <property type="match status" value="1"/>
</dbReference>
<dbReference type="EMBL" id="JARJJS010000001">
    <property type="protein sequence ID" value="MDF4023701.1"/>
    <property type="molecule type" value="Genomic_DNA"/>
</dbReference>
<gene>
    <name evidence="6" type="ORF">P3W24_01760</name>
</gene>
<organism evidence="6 7">
    <name type="scientific">Luteibacter sahnii</name>
    <dbReference type="NCBI Taxonomy" id="3021977"/>
    <lineage>
        <taxon>Bacteria</taxon>
        <taxon>Pseudomonadati</taxon>
        <taxon>Pseudomonadota</taxon>
        <taxon>Gammaproteobacteria</taxon>
        <taxon>Lysobacterales</taxon>
        <taxon>Rhodanobacteraceae</taxon>
        <taxon>Luteibacter</taxon>
    </lineage>
</organism>
<protein>
    <submittedName>
        <fullName evidence="6">Response regulator transcription factor</fullName>
    </submittedName>
</protein>
<dbReference type="Proteomes" id="UP001528850">
    <property type="component" value="Unassembled WGS sequence"/>
</dbReference>
<dbReference type="InterPro" id="IPR051015">
    <property type="entry name" value="EvgA-like"/>
</dbReference>
<dbReference type="SMART" id="SM00421">
    <property type="entry name" value="HTH_LUXR"/>
    <property type="match status" value="1"/>
</dbReference>
<proteinExistence type="predicted"/>
<dbReference type="PANTHER" id="PTHR45566:SF2">
    <property type="entry name" value="NARL SUBFAMILY"/>
    <property type="match status" value="1"/>
</dbReference>
<keyword evidence="7" id="KW-1185">Reference proteome</keyword>
<dbReference type="InterPro" id="IPR016032">
    <property type="entry name" value="Sig_transdc_resp-reg_C-effctor"/>
</dbReference>
<dbReference type="PROSITE" id="PS50043">
    <property type="entry name" value="HTH_LUXR_2"/>
    <property type="match status" value="1"/>
</dbReference>
<reference evidence="6 7" key="1">
    <citation type="journal article" date="2024" name="Curr. Microbiol.">
        <title>Luteibacter sahnii sp. nov., A Novel Yellow-Colored Xanthomonadin Pigment Producing Probiotic Bacterium from Healthy Rice Seed Microbiome.</title>
        <authorList>
            <person name="Jaiswal G."/>
            <person name="Rana R."/>
            <person name="Nayak P.K."/>
            <person name="Chouhan R."/>
            <person name="Gandhi S.G."/>
            <person name="Patel H.K."/>
            <person name="Patil P.B."/>
        </authorList>
    </citation>
    <scope>NUCLEOTIDE SEQUENCE [LARGE SCALE GENOMIC DNA]</scope>
    <source>
        <strain evidence="6 7">PPL201</strain>
    </source>
</reference>
<dbReference type="PRINTS" id="PR00038">
    <property type="entry name" value="HTHLUXR"/>
</dbReference>
<feature type="domain" description="Response regulatory" evidence="5">
    <location>
        <begin position="2"/>
        <end position="129"/>
    </location>
</feature>
<dbReference type="InterPro" id="IPR011006">
    <property type="entry name" value="CheY-like_superfamily"/>
</dbReference>
<evidence type="ECO:0000259" key="5">
    <source>
        <dbReference type="PROSITE" id="PS50110"/>
    </source>
</evidence>
<evidence type="ECO:0000313" key="7">
    <source>
        <dbReference type="Proteomes" id="UP001528850"/>
    </source>
</evidence>
<comment type="caution">
    <text evidence="6">The sequence shown here is derived from an EMBL/GenBank/DDBJ whole genome shotgun (WGS) entry which is preliminary data.</text>
</comment>
<dbReference type="Pfam" id="PF00072">
    <property type="entry name" value="Response_reg"/>
    <property type="match status" value="1"/>
</dbReference>
<dbReference type="PANTHER" id="PTHR45566">
    <property type="entry name" value="HTH-TYPE TRANSCRIPTIONAL REGULATOR YHJB-RELATED"/>
    <property type="match status" value="1"/>
</dbReference>
<evidence type="ECO:0000256" key="1">
    <source>
        <dbReference type="ARBA" id="ARBA00022553"/>
    </source>
</evidence>
<dbReference type="SMART" id="SM00448">
    <property type="entry name" value="REC"/>
    <property type="match status" value="1"/>
</dbReference>
<keyword evidence="2" id="KW-0238">DNA-binding</keyword>
<accession>A0ABT6B6H8</accession>
<keyword evidence="1 3" id="KW-0597">Phosphoprotein</keyword>
<evidence type="ECO:0000256" key="3">
    <source>
        <dbReference type="PROSITE-ProRule" id="PRU00169"/>
    </source>
</evidence>
<feature type="modified residue" description="4-aspartylphosphate" evidence="3">
    <location>
        <position position="54"/>
    </location>
</feature>